<dbReference type="OrthoDB" id="785381at2759"/>
<feature type="region of interest" description="Disordered" evidence="1">
    <location>
        <begin position="1"/>
        <end position="20"/>
    </location>
</feature>
<evidence type="ECO:0000313" key="2">
    <source>
        <dbReference type="Proteomes" id="UP000228380"/>
    </source>
</evidence>
<feature type="compositionally biased region" description="Pro residues" evidence="1">
    <location>
        <begin position="67"/>
        <end position="82"/>
    </location>
</feature>
<organism evidence="2 3">
    <name type="scientific">Phoenix dactylifera</name>
    <name type="common">Date palm</name>
    <dbReference type="NCBI Taxonomy" id="42345"/>
    <lineage>
        <taxon>Eukaryota</taxon>
        <taxon>Viridiplantae</taxon>
        <taxon>Streptophyta</taxon>
        <taxon>Embryophyta</taxon>
        <taxon>Tracheophyta</taxon>
        <taxon>Spermatophyta</taxon>
        <taxon>Magnoliopsida</taxon>
        <taxon>Liliopsida</taxon>
        <taxon>Arecaceae</taxon>
        <taxon>Coryphoideae</taxon>
        <taxon>Phoeniceae</taxon>
        <taxon>Phoenix</taxon>
    </lineage>
</organism>
<evidence type="ECO:0000256" key="1">
    <source>
        <dbReference type="SAM" id="MobiDB-lite"/>
    </source>
</evidence>
<name>A0A8B7CPL3_PHODC</name>
<dbReference type="GeneID" id="103717085"/>
<dbReference type="AlphaFoldDB" id="A0A8B7CPL3"/>
<feature type="region of interest" description="Disordered" evidence="1">
    <location>
        <begin position="36"/>
        <end position="138"/>
    </location>
</feature>
<feature type="compositionally biased region" description="Low complexity" evidence="1">
    <location>
        <begin position="115"/>
        <end position="124"/>
    </location>
</feature>
<reference evidence="3" key="2">
    <citation type="submission" date="2025-08" db="UniProtKB">
        <authorList>
            <consortium name="RefSeq"/>
        </authorList>
    </citation>
    <scope>IDENTIFICATION</scope>
    <source>
        <tissue evidence="3">Young leaves</tissue>
    </source>
</reference>
<reference evidence="2" key="1">
    <citation type="journal article" date="2019" name="Nat. Commun.">
        <title>Genome-wide association mapping of date palm fruit traits.</title>
        <authorList>
            <person name="Hazzouri K.M."/>
            <person name="Gros-Balthazard M."/>
            <person name="Flowers J.M."/>
            <person name="Copetti D."/>
            <person name="Lemansour A."/>
            <person name="Lebrun M."/>
            <person name="Masmoudi K."/>
            <person name="Ferrand S."/>
            <person name="Dhar M.I."/>
            <person name="Fresquez Z.A."/>
            <person name="Rosas U."/>
            <person name="Zhang J."/>
            <person name="Talag J."/>
            <person name="Lee S."/>
            <person name="Kudrna D."/>
            <person name="Powell R.F."/>
            <person name="Leitch I.J."/>
            <person name="Krueger R.R."/>
            <person name="Wing R.A."/>
            <person name="Amiri K.M.A."/>
            <person name="Purugganan M.D."/>
        </authorList>
    </citation>
    <scope>NUCLEOTIDE SEQUENCE [LARGE SCALE GENOMIC DNA]</scope>
    <source>
        <strain evidence="2">cv. Khalas</strain>
    </source>
</reference>
<dbReference type="PANTHER" id="PTHR34539:SF19">
    <property type="entry name" value="T6J4.11 PROTEIN"/>
    <property type="match status" value="1"/>
</dbReference>
<protein>
    <submittedName>
        <fullName evidence="3">LOB domain-containing protein 13-like</fullName>
    </submittedName>
</protein>
<dbReference type="KEGG" id="pda:103717085"/>
<sequence length="197" mass="20960">MEEVSVSGNNKRCREESLESEAKRLRADFLLDILDDDEEDGDAGDRYPATQDLASVMRSLEEEISLPLPPPPPPLPSPPVPAGPASDLSDPPRLAELGYLLAASDDELGLPPAAPSSSSSSSSSSPPPEAAEDAGLGQIWSFDDEISGCYDGVGFGIRPEEELQDGLVFDDGLFDYADELFCAPSDCSWRAESMPAV</sequence>
<gene>
    <name evidence="3" type="primary">LOC103717085</name>
</gene>
<proteinExistence type="predicted"/>
<keyword evidence="2" id="KW-1185">Reference proteome</keyword>
<feature type="compositionally biased region" description="Polar residues" evidence="1">
    <location>
        <begin position="1"/>
        <end position="10"/>
    </location>
</feature>
<dbReference type="Proteomes" id="UP000228380">
    <property type="component" value="Chromosome 11"/>
</dbReference>
<accession>A0A8B7CPL3</accession>
<dbReference type="RefSeq" id="XP_008803554.2">
    <property type="nucleotide sequence ID" value="XM_008805332.4"/>
</dbReference>
<evidence type="ECO:0000313" key="3">
    <source>
        <dbReference type="RefSeq" id="XP_008803554.2"/>
    </source>
</evidence>
<dbReference type="PANTHER" id="PTHR34539">
    <property type="entry name" value="T6J4.11 PROTEIN"/>
    <property type="match status" value="1"/>
</dbReference>